<dbReference type="RefSeq" id="WP_203169599.1">
    <property type="nucleotide sequence ID" value="NZ_JAEVLS010000005.1"/>
</dbReference>
<dbReference type="EMBL" id="JAEVLS010000005">
    <property type="protein sequence ID" value="MBM0107490.1"/>
    <property type="molecule type" value="Genomic_DNA"/>
</dbReference>
<organism evidence="1 2">
    <name type="scientific">Steroidobacter gossypii</name>
    <dbReference type="NCBI Taxonomy" id="2805490"/>
    <lineage>
        <taxon>Bacteria</taxon>
        <taxon>Pseudomonadati</taxon>
        <taxon>Pseudomonadota</taxon>
        <taxon>Gammaproteobacteria</taxon>
        <taxon>Steroidobacterales</taxon>
        <taxon>Steroidobacteraceae</taxon>
        <taxon>Steroidobacter</taxon>
    </lineage>
</organism>
<evidence type="ECO:0000313" key="2">
    <source>
        <dbReference type="Proteomes" id="UP000661077"/>
    </source>
</evidence>
<dbReference type="Proteomes" id="UP000661077">
    <property type="component" value="Unassembled WGS sequence"/>
</dbReference>
<name>A0ABS1X2P1_9GAMM</name>
<protein>
    <submittedName>
        <fullName evidence="1">Uncharacterized protein</fullName>
    </submittedName>
</protein>
<accession>A0ABS1X2P1</accession>
<proteinExistence type="predicted"/>
<keyword evidence="2" id="KW-1185">Reference proteome</keyword>
<sequence>MSDLVAYIQKNRMEVTNLKDGATAAGTAAFTTTRLLVGEFKAAEELLTRLVKEVKSNGLFSAQPALLIQPLEMIEGGLSTVEERVFLELGAGAGARQVKLHVGPKLDQQAAIALIRARGT</sequence>
<comment type="caution">
    <text evidence="1">The sequence shown here is derived from an EMBL/GenBank/DDBJ whole genome shotgun (WGS) entry which is preliminary data.</text>
</comment>
<reference evidence="1 2" key="1">
    <citation type="journal article" date="2021" name="Int. J. Syst. Evol. Microbiol.">
        <title>Steroidobacter gossypii sp. nov., isolated from soil of cotton cropping field.</title>
        <authorList>
            <person name="Huang R."/>
            <person name="Yang S."/>
            <person name="Zhen C."/>
            <person name="Liu W."/>
        </authorList>
    </citation>
    <scope>NUCLEOTIDE SEQUENCE [LARGE SCALE GENOMIC DNA]</scope>
    <source>
        <strain evidence="1 2">S1-65</strain>
    </source>
</reference>
<gene>
    <name evidence="1" type="ORF">JM946_22340</name>
</gene>
<evidence type="ECO:0000313" key="1">
    <source>
        <dbReference type="EMBL" id="MBM0107490.1"/>
    </source>
</evidence>